<dbReference type="AlphaFoldDB" id="A0AAN8P727"/>
<keyword evidence="3" id="KW-1133">Transmembrane helix</keyword>
<keyword evidence="5" id="KW-1185">Reference proteome</keyword>
<comment type="caution">
    <text evidence="4">The sequence shown here is derived from an EMBL/GenBank/DDBJ whole genome shotgun (WGS) entry which is preliminary data.</text>
</comment>
<dbReference type="EMBL" id="JAVHJM010000002">
    <property type="protein sequence ID" value="KAK6518447.1"/>
    <property type="molecule type" value="Genomic_DNA"/>
</dbReference>
<feature type="transmembrane region" description="Helical" evidence="3">
    <location>
        <begin position="64"/>
        <end position="88"/>
    </location>
</feature>
<evidence type="ECO:0000256" key="1">
    <source>
        <dbReference type="SAM" id="Coils"/>
    </source>
</evidence>
<evidence type="ECO:0000256" key="3">
    <source>
        <dbReference type="SAM" id="Phobius"/>
    </source>
</evidence>
<feature type="compositionally biased region" description="Polar residues" evidence="2">
    <location>
        <begin position="514"/>
        <end position="524"/>
    </location>
</feature>
<feature type="coiled-coil region" evidence="1">
    <location>
        <begin position="141"/>
        <end position="185"/>
    </location>
</feature>
<name>A0AAN8P727_9PEZI</name>
<dbReference type="Proteomes" id="UP001307849">
    <property type="component" value="Unassembled WGS sequence"/>
</dbReference>
<evidence type="ECO:0000313" key="4">
    <source>
        <dbReference type="EMBL" id="KAK6518447.1"/>
    </source>
</evidence>
<proteinExistence type="predicted"/>
<accession>A0AAN8P727</accession>
<evidence type="ECO:0000256" key="2">
    <source>
        <dbReference type="SAM" id="MobiDB-lite"/>
    </source>
</evidence>
<evidence type="ECO:0000313" key="5">
    <source>
        <dbReference type="Proteomes" id="UP001307849"/>
    </source>
</evidence>
<feature type="region of interest" description="Disordered" evidence="2">
    <location>
        <begin position="496"/>
        <end position="541"/>
    </location>
</feature>
<organism evidence="4 5">
    <name type="scientific">Arthrobotrys conoides</name>
    <dbReference type="NCBI Taxonomy" id="74498"/>
    <lineage>
        <taxon>Eukaryota</taxon>
        <taxon>Fungi</taxon>
        <taxon>Dikarya</taxon>
        <taxon>Ascomycota</taxon>
        <taxon>Pezizomycotina</taxon>
        <taxon>Orbiliomycetes</taxon>
        <taxon>Orbiliales</taxon>
        <taxon>Orbiliaceae</taxon>
        <taxon>Arthrobotrys</taxon>
    </lineage>
</organism>
<protein>
    <submittedName>
        <fullName evidence="4">Uncharacterized protein</fullName>
    </submittedName>
</protein>
<keyword evidence="3" id="KW-0472">Membrane</keyword>
<sequence length="541" mass="62603">MPPVTPPLYLRVSISSILPSYITSAPYLQVTTDHLDNYDLRQANPAYTFDRRDNTRDVPIGEYWLWRIGLMIMFVWVFGAMCVGSWILGRKRRREEENEKVDITGLNARHRLRSFGYKIPYAQRQVAKQDKAYQRYRRILLRKLTKKKGEWLRKRAEAQKDAAHSEELKKALEKELKRKDAKLKKLKPLRTPIPWDNYDDPPAITMGNEREEFDTMVPMPRDRRQTAVDKARRQSVFIQQEDQIKNARKQSSTGQPADLAKTKFKSTGLKDGDGEEDAGKVPKFKDIESSKWKIIDDQIPPPWQWILEADPWLRNVLRKAEVVNGLYHYAAPPPYPPPGFLEEVVERASHQPTKEVKKKKAQAVPWGEMRGRHAFMPDTPAFAEYEHPWDEYAGDIDVVMRPLNLKELLWKNEATRLQRGRLIYYDDQWKEVAARKGFGVPTIKYYKKGARPRPVKMTQDGQLPSRPMMRGPGGLFLPDDQTFREIGEVEEVPVSPTTEIPGVTPMLNVDPPGESSSEGVQGQENKPPWKNRLGRMAKFFG</sequence>
<keyword evidence="3" id="KW-0812">Transmembrane</keyword>
<gene>
    <name evidence="4" type="ORF">TWF506_005601</name>
</gene>
<reference evidence="4 5" key="1">
    <citation type="submission" date="2019-10" db="EMBL/GenBank/DDBJ databases">
        <authorList>
            <person name="Palmer J.M."/>
        </authorList>
    </citation>
    <scope>NUCLEOTIDE SEQUENCE [LARGE SCALE GENOMIC DNA]</scope>
    <source>
        <strain evidence="4 5">TWF506</strain>
    </source>
</reference>
<keyword evidence="1" id="KW-0175">Coiled coil</keyword>